<evidence type="ECO:0000256" key="3">
    <source>
        <dbReference type="ARBA" id="ARBA00023163"/>
    </source>
</evidence>
<evidence type="ECO:0000313" key="6">
    <source>
        <dbReference type="Proteomes" id="UP001166093"/>
    </source>
</evidence>
<dbReference type="InterPro" id="IPR012295">
    <property type="entry name" value="TBP_dom_sf"/>
</dbReference>
<dbReference type="InterPro" id="IPR000814">
    <property type="entry name" value="TBP"/>
</dbReference>
<name>A0ABS2YKC2_POLSP</name>
<evidence type="ECO:0000256" key="2">
    <source>
        <dbReference type="ARBA" id="ARBA00023125"/>
    </source>
</evidence>
<evidence type="ECO:0000313" key="5">
    <source>
        <dbReference type="EMBL" id="MBN3286960.1"/>
    </source>
</evidence>
<feature type="non-terminal residue" evidence="5">
    <location>
        <position position="1"/>
    </location>
</feature>
<evidence type="ECO:0000256" key="4">
    <source>
        <dbReference type="SAM" id="MobiDB-lite"/>
    </source>
</evidence>
<comment type="caution">
    <text evidence="5">The sequence shown here is derived from an EMBL/GenBank/DDBJ whole genome shotgun (WGS) entry which is preliminary data.</text>
</comment>
<protein>
    <submittedName>
        <fullName evidence="5">TBPL1 protein</fullName>
    </submittedName>
</protein>
<feature type="region of interest" description="Disordered" evidence="4">
    <location>
        <begin position="53"/>
        <end position="136"/>
    </location>
</feature>
<dbReference type="Proteomes" id="UP001166093">
    <property type="component" value="Unassembled WGS sequence"/>
</dbReference>
<proteinExistence type="inferred from homology"/>
<evidence type="ECO:0000256" key="1">
    <source>
        <dbReference type="ARBA" id="ARBA00005560"/>
    </source>
</evidence>
<comment type="similarity">
    <text evidence="1">Belongs to the TBP family.</text>
</comment>
<dbReference type="Gene3D" id="3.30.310.10">
    <property type="entry name" value="TATA-Binding Protein"/>
    <property type="match status" value="1"/>
</dbReference>
<dbReference type="SUPFAM" id="SSF55945">
    <property type="entry name" value="TATA-box binding protein-like"/>
    <property type="match status" value="1"/>
</dbReference>
<accession>A0ABS2YKC2</accession>
<gene>
    <name evidence="5" type="primary">Tbpl1_0</name>
    <name evidence="5" type="ORF">GTO93_0013165</name>
</gene>
<dbReference type="Pfam" id="PF00352">
    <property type="entry name" value="TBP"/>
    <property type="match status" value="1"/>
</dbReference>
<dbReference type="EMBL" id="JAAWVQ010162099">
    <property type="protein sequence ID" value="MBN3286960.1"/>
    <property type="molecule type" value="Genomic_DNA"/>
</dbReference>
<keyword evidence="3" id="KW-0804">Transcription</keyword>
<feature type="non-terminal residue" evidence="5">
    <location>
        <position position="136"/>
    </location>
</feature>
<keyword evidence="2" id="KW-0238">DNA-binding</keyword>
<dbReference type="PANTHER" id="PTHR10126">
    <property type="entry name" value="TATA-BOX BINDING PROTEIN"/>
    <property type="match status" value="1"/>
</dbReference>
<keyword evidence="6" id="KW-1185">Reference proteome</keyword>
<organism evidence="5 6">
    <name type="scientific">Polyodon spathula</name>
    <name type="common">North American paddlefish</name>
    <name type="synonym">Squalus spathula</name>
    <dbReference type="NCBI Taxonomy" id="7913"/>
    <lineage>
        <taxon>Eukaryota</taxon>
        <taxon>Metazoa</taxon>
        <taxon>Chordata</taxon>
        <taxon>Craniata</taxon>
        <taxon>Vertebrata</taxon>
        <taxon>Euteleostomi</taxon>
        <taxon>Actinopterygii</taxon>
        <taxon>Chondrostei</taxon>
        <taxon>Acipenseriformes</taxon>
        <taxon>Polyodontidae</taxon>
        <taxon>Polyodon</taxon>
    </lineage>
</organism>
<reference evidence="5" key="1">
    <citation type="journal article" date="2021" name="Cell">
        <title>Tracing the genetic footprints of vertebrate landing in non-teleost ray-finned fishes.</title>
        <authorList>
            <person name="Bi X."/>
            <person name="Wang K."/>
            <person name="Yang L."/>
            <person name="Pan H."/>
            <person name="Jiang H."/>
            <person name="Wei Q."/>
            <person name="Fang M."/>
            <person name="Yu H."/>
            <person name="Zhu C."/>
            <person name="Cai Y."/>
            <person name="He Y."/>
            <person name="Gan X."/>
            <person name="Zeng H."/>
            <person name="Yu D."/>
            <person name="Zhu Y."/>
            <person name="Jiang H."/>
            <person name="Qiu Q."/>
            <person name="Yang H."/>
            <person name="Zhang Y.E."/>
            <person name="Wang W."/>
            <person name="Zhu M."/>
            <person name="He S."/>
            <person name="Zhang G."/>
        </authorList>
    </citation>
    <scope>NUCLEOTIDE SEQUENCE</scope>
    <source>
        <strain evidence="5">Pddl_001</strain>
    </source>
</reference>
<feature type="compositionally biased region" description="Basic and acidic residues" evidence="4">
    <location>
        <begin position="87"/>
        <end position="108"/>
    </location>
</feature>
<sequence>KVLMKLRKPKITASIWSSGKIICTGATSEEDSKLGAQRLPWCLQRLGFKERQGSKVTPRFLAEEEGESVVDSRGMEIERSEEGEDEEGKKRRSDLERLFEVMRGHPGGDSRQMGGDGGGGEPGQSSSRDSQVSERR</sequence>